<sequence>MAKIKVSRYRGSNDEAVAKALTEMAGPMLALCSRDNDLTAPLAELMVFGWNLSMESLEDEACTERIRKALPAILPPSQQNALTSFVLNLIHQRRKDYPDILRGITHHEISMEPQPVFMVKTLPVNPLK</sequence>
<proteinExistence type="predicted"/>
<name>A0A5Q4VEP7_9BACT</name>
<reference evidence="1 2" key="1">
    <citation type="submission" date="2019-06" db="EMBL/GenBank/DDBJ databases">
        <title>Desulfobotulus mexicanus sp. nov., a novel sulfate-reducing bacterium isolated from the sediment of an alkaline crater lake in Mexico.</title>
        <authorList>
            <person name="Hirschler-Rea A."/>
        </authorList>
    </citation>
    <scope>NUCLEOTIDE SEQUENCE [LARGE SCALE GENOMIC DNA]</scope>
    <source>
        <strain evidence="1 2">PAR22N</strain>
    </source>
</reference>
<comment type="caution">
    <text evidence="1">The sequence shown here is derived from an EMBL/GenBank/DDBJ whole genome shotgun (WGS) entry which is preliminary data.</text>
</comment>
<accession>A0A5Q4VEP7</accession>
<dbReference type="Proteomes" id="UP000321899">
    <property type="component" value="Unassembled WGS sequence"/>
</dbReference>
<dbReference type="EMBL" id="VDMB01000004">
    <property type="protein sequence ID" value="TYT75438.1"/>
    <property type="molecule type" value="Genomic_DNA"/>
</dbReference>
<evidence type="ECO:0000313" key="1">
    <source>
        <dbReference type="EMBL" id="TYT75438.1"/>
    </source>
</evidence>
<dbReference type="AlphaFoldDB" id="A0A5Q4VEP7"/>
<organism evidence="1 2">
    <name type="scientific">Desulfobotulus mexicanus</name>
    <dbReference type="NCBI Taxonomy" id="2586642"/>
    <lineage>
        <taxon>Bacteria</taxon>
        <taxon>Pseudomonadati</taxon>
        <taxon>Thermodesulfobacteriota</taxon>
        <taxon>Desulfobacteria</taxon>
        <taxon>Desulfobacterales</taxon>
        <taxon>Desulfobacteraceae</taxon>
        <taxon>Desulfobotulus</taxon>
    </lineage>
</organism>
<dbReference type="OrthoDB" id="9829485at2"/>
<keyword evidence="2" id="KW-1185">Reference proteome</keyword>
<gene>
    <name evidence="1" type="ORF">FIM25_04985</name>
</gene>
<protein>
    <submittedName>
        <fullName evidence="1">Uncharacterized protein</fullName>
    </submittedName>
</protein>
<evidence type="ECO:0000313" key="2">
    <source>
        <dbReference type="Proteomes" id="UP000321899"/>
    </source>
</evidence>
<dbReference type="RefSeq" id="WP_139446934.1">
    <property type="nucleotide sequence ID" value="NZ_VDMB01000004.1"/>
</dbReference>